<evidence type="ECO:0000313" key="1">
    <source>
        <dbReference type="EMBL" id="MAH64485.1"/>
    </source>
</evidence>
<accession>A0A2D6YN07</accession>
<protein>
    <submittedName>
        <fullName evidence="1">Uncharacterized protein</fullName>
    </submittedName>
</protein>
<evidence type="ECO:0000313" key="2">
    <source>
        <dbReference type="Proteomes" id="UP000226525"/>
    </source>
</evidence>
<organism evidence="1 2">
    <name type="scientific">SAR324 cluster bacterium</name>
    <dbReference type="NCBI Taxonomy" id="2024889"/>
    <lineage>
        <taxon>Bacteria</taxon>
        <taxon>Deltaproteobacteria</taxon>
        <taxon>SAR324 cluster</taxon>
    </lineage>
</organism>
<dbReference type="Gene3D" id="3.40.630.10">
    <property type="entry name" value="Zn peptidases"/>
    <property type="match status" value="1"/>
</dbReference>
<dbReference type="EMBL" id="NZEX01000165">
    <property type="protein sequence ID" value="MAH64485.1"/>
    <property type="molecule type" value="Genomic_DNA"/>
</dbReference>
<dbReference type="Proteomes" id="UP000226525">
    <property type="component" value="Unassembled WGS sequence"/>
</dbReference>
<sequence length="138" mass="15312">MAVRTELTTIGTQMAGGRIVRSDVLSIYNRGVQNMMSHLEILLGEKQSSTVTKEKLPKLPGTEGFVFALIEDVFEPFHELGEKVFAGWKAGLVHSLVNPFEMPGVVHYEVDRILHVVWMIGKVVKGNCCAVIAIEFEV</sequence>
<comment type="caution">
    <text evidence="1">The sequence shown here is derived from an EMBL/GenBank/DDBJ whole genome shotgun (WGS) entry which is preliminary data.</text>
</comment>
<reference evidence="2" key="1">
    <citation type="submission" date="2017-09" db="EMBL/GenBank/DDBJ databases">
        <title>The Reconstruction of 2,631 Draft Metagenome-Assembled Genomes from the Global Oceans.</title>
        <authorList>
            <person name="Tully B.J."/>
            <person name="Graham E.D."/>
            <person name="Heidelberg J.F."/>
        </authorList>
    </citation>
    <scope>NUCLEOTIDE SEQUENCE [LARGE SCALE GENOMIC DNA]</scope>
</reference>
<gene>
    <name evidence="1" type="ORF">CMN54_13795</name>
</gene>
<dbReference type="AlphaFoldDB" id="A0A2D6YN07"/>
<proteinExistence type="predicted"/>
<name>A0A2D6YN07_9DELT</name>